<evidence type="ECO:0000256" key="13">
    <source>
        <dbReference type="SAM" id="MobiDB-lite"/>
    </source>
</evidence>
<evidence type="ECO:0000256" key="1">
    <source>
        <dbReference type="ARBA" id="ARBA00004637"/>
    </source>
</evidence>
<dbReference type="STRING" id="1165861.A0A0L0VZF4"/>
<feature type="region of interest" description="Disordered" evidence="13">
    <location>
        <begin position="131"/>
        <end position="153"/>
    </location>
</feature>
<dbReference type="Gene3D" id="1.10.287.110">
    <property type="entry name" value="DnaJ domain"/>
    <property type="match status" value="1"/>
</dbReference>
<gene>
    <name evidence="14" type="ORF">PSTG_02130</name>
</gene>
<sequence length="153" mass="16495">MSLPRIVSQVVILGSQILGKAFVEAYRQAARNARSGTSHSTGAGERGGANLGSNLAGEGGPMITRKHKMTVDEACQILNVKNVAFSEGPNQPIVSEELSNMLKAYERMFQANEKTSKYLLSKVVRAKDRISAEVELAKTPTPPQPPPQQPPQP</sequence>
<comment type="caution">
    <text evidence="14">The sequence shown here is derived from an EMBL/GenBank/DDBJ whole genome shotgun (WGS) entry which is preliminary data.</text>
</comment>
<proteinExistence type="inferred from homology"/>
<evidence type="ECO:0000256" key="3">
    <source>
        <dbReference type="ARBA" id="ARBA00013571"/>
    </source>
</evidence>
<evidence type="ECO:0000256" key="4">
    <source>
        <dbReference type="ARBA" id="ARBA00020721"/>
    </source>
</evidence>
<comment type="similarity">
    <text evidence="2">Belongs to the TIM16/PAM16 family.</text>
</comment>
<evidence type="ECO:0000256" key="2">
    <source>
        <dbReference type="ARBA" id="ARBA00008817"/>
    </source>
</evidence>
<keyword evidence="8" id="KW-0811">Translocation</keyword>
<keyword evidence="6" id="KW-0999">Mitochondrion inner membrane</keyword>
<keyword evidence="5" id="KW-0813">Transport</keyword>
<protein>
    <recommendedName>
        <fullName evidence="4">Mitochondrial import inner membrane translocase subunit TIM16</fullName>
    </recommendedName>
    <alternativeName>
        <fullName evidence="3">Mitochondrial import inner membrane translocase subunit tim16</fullName>
    </alternativeName>
    <alternativeName>
        <fullName evidence="11 12">Presequence translocated-associated motor subunit PAM16</fullName>
    </alternativeName>
</protein>
<dbReference type="Proteomes" id="UP000054564">
    <property type="component" value="Unassembled WGS sequence"/>
</dbReference>
<dbReference type="AlphaFoldDB" id="A0A0L0VZF4"/>
<dbReference type="Pfam" id="PF03656">
    <property type="entry name" value="Pam16"/>
    <property type="match status" value="1"/>
</dbReference>
<evidence type="ECO:0000256" key="11">
    <source>
        <dbReference type="ARBA" id="ARBA00030422"/>
    </source>
</evidence>
<dbReference type="InterPro" id="IPR036869">
    <property type="entry name" value="J_dom_sf"/>
</dbReference>
<evidence type="ECO:0000313" key="14">
    <source>
        <dbReference type="EMBL" id="KNF04643.1"/>
    </source>
</evidence>
<dbReference type="InterPro" id="IPR005341">
    <property type="entry name" value="Tim16"/>
</dbReference>
<keyword evidence="10" id="KW-0472">Membrane</keyword>
<evidence type="ECO:0000256" key="10">
    <source>
        <dbReference type="ARBA" id="ARBA00023136"/>
    </source>
</evidence>
<evidence type="ECO:0000256" key="8">
    <source>
        <dbReference type="ARBA" id="ARBA00023010"/>
    </source>
</evidence>
<dbReference type="PANTHER" id="PTHR12388:SF0">
    <property type="entry name" value="MITOCHONDRIAL IMPORT INNER MEMBRANE TRANSLOCASE SUBUNIT TIM16"/>
    <property type="match status" value="1"/>
</dbReference>
<accession>A0A0L0VZF4</accession>
<keyword evidence="7" id="KW-0653">Protein transport</keyword>
<evidence type="ECO:0000256" key="9">
    <source>
        <dbReference type="ARBA" id="ARBA00023128"/>
    </source>
</evidence>
<comment type="subcellular location">
    <subcellularLocation>
        <location evidence="1">Mitochondrion inner membrane</location>
        <topology evidence="1">Peripheral membrane protein</topology>
    </subcellularLocation>
</comment>
<dbReference type="PANTHER" id="PTHR12388">
    <property type="entry name" value="MITOCHONDRIA ASSOCIATED GRANULOCYTE MACROPHAGE CSF SIGNALING MOLECULE"/>
    <property type="match status" value="1"/>
</dbReference>
<evidence type="ECO:0000256" key="7">
    <source>
        <dbReference type="ARBA" id="ARBA00022927"/>
    </source>
</evidence>
<evidence type="ECO:0000256" key="12">
    <source>
        <dbReference type="ARBA" id="ARBA00031407"/>
    </source>
</evidence>
<dbReference type="OrthoDB" id="10262892at2759"/>
<dbReference type="EMBL" id="AJIL01000011">
    <property type="protein sequence ID" value="KNF04643.1"/>
    <property type="molecule type" value="Genomic_DNA"/>
</dbReference>
<reference evidence="15" key="1">
    <citation type="submission" date="2014-03" db="EMBL/GenBank/DDBJ databases">
        <title>The Genome Sequence of Puccinia striiformis f. sp. tritici PST-78.</title>
        <authorList>
            <consortium name="The Broad Institute Genome Sequencing Platform"/>
            <person name="Cuomo C."/>
            <person name="Hulbert S."/>
            <person name="Chen X."/>
            <person name="Walker B."/>
            <person name="Young S.K."/>
            <person name="Zeng Q."/>
            <person name="Gargeya S."/>
            <person name="Fitzgerald M."/>
            <person name="Haas B."/>
            <person name="Abouelleil A."/>
            <person name="Alvarado L."/>
            <person name="Arachchi H.M."/>
            <person name="Berlin A.M."/>
            <person name="Chapman S.B."/>
            <person name="Goldberg J."/>
            <person name="Griggs A."/>
            <person name="Gujja S."/>
            <person name="Hansen M."/>
            <person name="Howarth C."/>
            <person name="Imamovic A."/>
            <person name="Larimer J."/>
            <person name="McCowan C."/>
            <person name="Montmayeur A."/>
            <person name="Murphy C."/>
            <person name="Neiman D."/>
            <person name="Pearson M."/>
            <person name="Priest M."/>
            <person name="Roberts A."/>
            <person name="Saif S."/>
            <person name="Shea T."/>
            <person name="Sisk P."/>
            <person name="Sykes S."/>
            <person name="Wortman J."/>
            <person name="Nusbaum C."/>
            <person name="Birren B."/>
        </authorList>
    </citation>
    <scope>NUCLEOTIDE SEQUENCE [LARGE SCALE GENOMIC DNA]</scope>
    <source>
        <strain evidence="15">race PST-78</strain>
    </source>
</reference>
<name>A0A0L0VZF4_9BASI</name>
<organism evidence="14 15">
    <name type="scientific">Puccinia striiformis f. sp. tritici PST-78</name>
    <dbReference type="NCBI Taxonomy" id="1165861"/>
    <lineage>
        <taxon>Eukaryota</taxon>
        <taxon>Fungi</taxon>
        <taxon>Dikarya</taxon>
        <taxon>Basidiomycota</taxon>
        <taxon>Pucciniomycotina</taxon>
        <taxon>Pucciniomycetes</taxon>
        <taxon>Pucciniales</taxon>
        <taxon>Pucciniaceae</taxon>
        <taxon>Puccinia</taxon>
    </lineage>
</organism>
<evidence type="ECO:0000256" key="5">
    <source>
        <dbReference type="ARBA" id="ARBA00022448"/>
    </source>
</evidence>
<feature type="compositionally biased region" description="Pro residues" evidence="13">
    <location>
        <begin position="140"/>
        <end position="153"/>
    </location>
</feature>
<feature type="region of interest" description="Disordered" evidence="13">
    <location>
        <begin position="33"/>
        <end position="60"/>
    </location>
</feature>
<dbReference type="GO" id="GO:0030150">
    <property type="term" value="P:protein import into mitochondrial matrix"/>
    <property type="evidence" value="ECO:0007669"/>
    <property type="project" value="InterPro"/>
</dbReference>
<dbReference type="GO" id="GO:0005744">
    <property type="term" value="C:TIM23 mitochondrial import inner membrane translocase complex"/>
    <property type="evidence" value="ECO:0007669"/>
    <property type="project" value="InterPro"/>
</dbReference>
<keyword evidence="9" id="KW-0496">Mitochondrion</keyword>
<keyword evidence="15" id="KW-1185">Reference proteome</keyword>
<evidence type="ECO:0000313" key="15">
    <source>
        <dbReference type="Proteomes" id="UP000054564"/>
    </source>
</evidence>
<evidence type="ECO:0000256" key="6">
    <source>
        <dbReference type="ARBA" id="ARBA00022792"/>
    </source>
</evidence>